<evidence type="ECO:0000256" key="1">
    <source>
        <dbReference type="SAM" id="Phobius"/>
    </source>
</evidence>
<feature type="transmembrane region" description="Helical" evidence="1">
    <location>
        <begin position="306"/>
        <end position="328"/>
    </location>
</feature>
<dbReference type="EMBL" id="KV427619">
    <property type="protein sequence ID" value="KZT07363.1"/>
    <property type="molecule type" value="Genomic_DNA"/>
</dbReference>
<dbReference type="Proteomes" id="UP000076871">
    <property type="component" value="Unassembled WGS sequence"/>
</dbReference>
<dbReference type="AlphaFoldDB" id="A0A165EMD8"/>
<evidence type="ECO:0008006" key="4">
    <source>
        <dbReference type="Google" id="ProtNLM"/>
    </source>
</evidence>
<keyword evidence="1" id="KW-1133">Transmembrane helix</keyword>
<keyword evidence="3" id="KW-1185">Reference proteome</keyword>
<evidence type="ECO:0000313" key="2">
    <source>
        <dbReference type="EMBL" id="KZT07363.1"/>
    </source>
</evidence>
<keyword evidence="1" id="KW-0472">Membrane</keyword>
<dbReference type="OrthoDB" id="2576334at2759"/>
<keyword evidence="1" id="KW-0812">Transmembrane</keyword>
<sequence>MTSGLPQPYNLSFTDQYPLLQYYRARDGPIGTDWNLSYTGCEQSAWSTTNDWANGTSVHSTTAPDNAVSLMWVGTAVWLYGQGGRGNYTVQVDDGAAILGLGSDDEGLLFSQIGMEYGSHTVNLALVAGELAFTGGIVTVGMGVEGVAMVVGNLSATETNSAGALTVNSFYNTKGDGWTMSDSFFYPRLVTSTPNASVTFALFDPVAFAIYGSVDDTAGQFSISTEPPLAYPGNNVQYGNAYSHWRAFDQLKAFITAFDSSTSYNLTITNTASNATLDLTKVTIYSASEILSPISSPSRSLDKGDIAGIILGCVFGMVLLLSLIICVLRRYRDGWKSVPLEPITPYDLIAMDQERQMRETDNRLSNSVEGVEPCRGAGVCLVIDEPPRSGVTSPPPYQSEWGGSIRRILPRKS</sequence>
<dbReference type="InParanoid" id="A0A165EMD8"/>
<accession>A0A165EMD8</accession>
<dbReference type="Gene3D" id="2.60.120.260">
    <property type="entry name" value="Galactose-binding domain-like"/>
    <property type="match status" value="1"/>
</dbReference>
<dbReference type="GeneID" id="63831398"/>
<gene>
    <name evidence="2" type="ORF">LAESUDRAFT_812040</name>
</gene>
<organism evidence="2 3">
    <name type="scientific">Laetiporus sulphureus 93-53</name>
    <dbReference type="NCBI Taxonomy" id="1314785"/>
    <lineage>
        <taxon>Eukaryota</taxon>
        <taxon>Fungi</taxon>
        <taxon>Dikarya</taxon>
        <taxon>Basidiomycota</taxon>
        <taxon>Agaricomycotina</taxon>
        <taxon>Agaricomycetes</taxon>
        <taxon>Polyporales</taxon>
        <taxon>Laetiporus</taxon>
    </lineage>
</organism>
<dbReference type="RefSeq" id="XP_040765103.1">
    <property type="nucleotide sequence ID" value="XM_040914371.1"/>
</dbReference>
<protein>
    <recommendedName>
        <fullName evidence="4">Acid protease</fullName>
    </recommendedName>
</protein>
<name>A0A165EMD8_9APHY</name>
<evidence type="ECO:0000313" key="3">
    <source>
        <dbReference type="Proteomes" id="UP000076871"/>
    </source>
</evidence>
<reference evidence="2 3" key="1">
    <citation type="journal article" date="2016" name="Mol. Biol. Evol.">
        <title>Comparative Genomics of Early-Diverging Mushroom-Forming Fungi Provides Insights into the Origins of Lignocellulose Decay Capabilities.</title>
        <authorList>
            <person name="Nagy L.G."/>
            <person name="Riley R."/>
            <person name="Tritt A."/>
            <person name="Adam C."/>
            <person name="Daum C."/>
            <person name="Floudas D."/>
            <person name="Sun H."/>
            <person name="Yadav J.S."/>
            <person name="Pangilinan J."/>
            <person name="Larsson K.H."/>
            <person name="Matsuura K."/>
            <person name="Barry K."/>
            <person name="Labutti K."/>
            <person name="Kuo R."/>
            <person name="Ohm R.A."/>
            <person name="Bhattacharya S.S."/>
            <person name="Shirouzu T."/>
            <person name="Yoshinaga Y."/>
            <person name="Martin F.M."/>
            <person name="Grigoriev I.V."/>
            <person name="Hibbett D.S."/>
        </authorList>
    </citation>
    <scope>NUCLEOTIDE SEQUENCE [LARGE SCALE GENOMIC DNA]</scope>
    <source>
        <strain evidence="2 3">93-53</strain>
    </source>
</reference>
<dbReference type="STRING" id="1314785.A0A165EMD8"/>
<proteinExistence type="predicted"/>